<comment type="caution">
    <text evidence="1">The sequence shown here is derived from an EMBL/GenBank/DDBJ whole genome shotgun (WGS) entry which is preliminary data.</text>
</comment>
<accession>A0ABV9N2B1</accession>
<dbReference type="RefSeq" id="WP_387960491.1">
    <property type="nucleotide sequence ID" value="NZ_JBHSGP010000005.1"/>
</dbReference>
<name>A0ABV9N2B1_9FLAO</name>
<protein>
    <submittedName>
        <fullName evidence="1">Uncharacterized protein</fullName>
    </submittedName>
</protein>
<reference evidence="2" key="1">
    <citation type="journal article" date="2019" name="Int. J. Syst. Evol. Microbiol.">
        <title>The Global Catalogue of Microorganisms (GCM) 10K type strain sequencing project: providing services to taxonomists for standard genome sequencing and annotation.</title>
        <authorList>
            <consortium name="The Broad Institute Genomics Platform"/>
            <consortium name="The Broad Institute Genome Sequencing Center for Infectious Disease"/>
            <person name="Wu L."/>
            <person name="Ma J."/>
        </authorList>
    </citation>
    <scope>NUCLEOTIDE SEQUENCE [LARGE SCALE GENOMIC DNA]</scope>
    <source>
        <strain evidence="2">CCUG 63682</strain>
    </source>
</reference>
<proteinExistence type="predicted"/>
<dbReference type="EMBL" id="JBHSGP010000005">
    <property type="protein sequence ID" value="MFC4721100.1"/>
    <property type="molecule type" value="Genomic_DNA"/>
</dbReference>
<dbReference type="Proteomes" id="UP001595953">
    <property type="component" value="Unassembled WGS sequence"/>
</dbReference>
<evidence type="ECO:0000313" key="2">
    <source>
        <dbReference type="Proteomes" id="UP001595953"/>
    </source>
</evidence>
<sequence length="352" mass="41388">MNKPIRIFISTLSIILCTLGYSQTHEPLSVVEVSELFLEEQIMPIKLSYSITEIKKDTNDSTYIDSKLSYRLNDTTWKSLDIELRARGNYRLKNCYFPPLKVKIKKSHSKNTAFEGNKTLKIVLPCLVQKDNNDNVIKEYLAYKLFELISPYHFKTRLLEVDLENMKRNTSKSYQLKGFFIEDDKTAAKRLNAKIYKRNMHPLNQESMASIRNAFFQFMIGNTDFSQAYQHNMKVLYIEEKMIPIPYDFDMSGFVNCSYATVSQIEGNSLGLSSVTQRKFRGFERDENLFEQVRQEFLKNRLKIFSLLDSYKDMFENENEFTIARDYISSFFEVMVNTDKFKTEILNSARKE</sequence>
<keyword evidence="2" id="KW-1185">Reference proteome</keyword>
<evidence type="ECO:0000313" key="1">
    <source>
        <dbReference type="EMBL" id="MFC4721100.1"/>
    </source>
</evidence>
<organism evidence="1 2">
    <name type="scientific">Geojedonia litorea</name>
    <dbReference type="NCBI Taxonomy" id="1268269"/>
    <lineage>
        <taxon>Bacteria</taxon>
        <taxon>Pseudomonadati</taxon>
        <taxon>Bacteroidota</taxon>
        <taxon>Flavobacteriia</taxon>
        <taxon>Flavobacteriales</taxon>
        <taxon>Flavobacteriaceae</taxon>
        <taxon>Geojedonia</taxon>
    </lineage>
</organism>
<gene>
    <name evidence="1" type="ORF">ACFO5O_02120</name>
</gene>